<evidence type="ECO:0000259" key="9">
    <source>
        <dbReference type="PROSITE" id="PS50929"/>
    </source>
</evidence>
<feature type="transmembrane region" description="Helical" evidence="7">
    <location>
        <begin position="228"/>
        <end position="251"/>
    </location>
</feature>
<evidence type="ECO:0000256" key="5">
    <source>
        <dbReference type="ARBA" id="ARBA00022989"/>
    </source>
</evidence>
<dbReference type="PROSITE" id="PS50893">
    <property type="entry name" value="ABC_TRANSPORTER_2"/>
    <property type="match status" value="1"/>
</dbReference>
<comment type="caution">
    <text evidence="10">The sequence shown here is derived from an EMBL/GenBank/DDBJ whole genome shotgun (WGS) entry which is preliminary data.</text>
</comment>
<dbReference type="Pfam" id="PF00664">
    <property type="entry name" value="ABC_membrane"/>
    <property type="match status" value="1"/>
</dbReference>
<feature type="transmembrane region" description="Helical" evidence="7">
    <location>
        <begin position="47"/>
        <end position="67"/>
    </location>
</feature>
<dbReference type="PROSITE" id="PS00211">
    <property type="entry name" value="ABC_TRANSPORTER_1"/>
    <property type="match status" value="1"/>
</dbReference>
<evidence type="ECO:0000256" key="4">
    <source>
        <dbReference type="ARBA" id="ARBA00022840"/>
    </source>
</evidence>
<dbReference type="Gene3D" id="3.40.50.300">
    <property type="entry name" value="P-loop containing nucleotide triphosphate hydrolases"/>
    <property type="match status" value="1"/>
</dbReference>
<dbReference type="InterPro" id="IPR014216">
    <property type="entry name" value="ABC_transptr_CydD"/>
</dbReference>
<organism evidence="10 11">
    <name type="scientific">Sabulicella glaciei</name>
    <dbReference type="NCBI Taxonomy" id="2984948"/>
    <lineage>
        <taxon>Bacteria</taxon>
        <taxon>Pseudomonadati</taxon>
        <taxon>Pseudomonadota</taxon>
        <taxon>Alphaproteobacteria</taxon>
        <taxon>Acetobacterales</taxon>
        <taxon>Acetobacteraceae</taxon>
        <taxon>Sabulicella</taxon>
    </lineage>
</organism>
<dbReference type="PROSITE" id="PS50929">
    <property type="entry name" value="ABC_TM1F"/>
    <property type="match status" value="1"/>
</dbReference>
<feature type="transmembrane region" description="Helical" evidence="7">
    <location>
        <begin position="150"/>
        <end position="171"/>
    </location>
</feature>
<dbReference type="CDD" id="cd03228">
    <property type="entry name" value="ABCC_MRP_Like"/>
    <property type="match status" value="1"/>
</dbReference>
<keyword evidence="2 7" id="KW-0812">Transmembrane</keyword>
<keyword evidence="3" id="KW-0547">Nucleotide-binding</keyword>
<dbReference type="SMART" id="SM00382">
    <property type="entry name" value="AAA"/>
    <property type="match status" value="1"/>
</dbReference>
<feature type="domain" description="ABC transmembrane type-1" evidence="9">
    <location>
        <begin position="17"/>
        <end position="291"/>
    </location>
</feature>
<reference evidence="10 11" key="1">
    <citation type="submission" date="2022-10" db="EMBL/GenBank/DDBJ databases">
        <title>Roseococcus glaciei nov., sp. nov., isolated from glacier.</title>
        <authorList>
            <person name="Liu Q."/>
            <person name="Xin Y.-H."/>
        </authorList>
    </citation>
    <scope>NUCLEOTIDE SEQUENCE [LARGE SCALE GENOMIC DNA]</scope>
    <source>
        <strain evidence="10 11">MDT2-1-1</strain>
    </source>
</reference>
<dbReference type="RefSeq" id="WP_301589317.1">
    <property type="nucleotide sequence ID" value="NZ_JAPFQI010000003.1"/>
</dbReference>
<dbReference type="Pfam" id="PF00005">
    <property type="entry name" value="ABC_tran"/>
    <property type="match status" value="1"/>
</dbReference>
<dbReference type="PANTHER" id="PTHR24221">
    <property type="entry name" value="ATP-BINDING CASSETTE SUB-FAMILY B"/>
    <property type="match status" value="1"/>
</dbReference>
<evidence type="ECO:0000256" key="2">
    <source>
        <dbReference type="ARBA" id="ARBA00022692"/>
    </source>
</evidence>
<keyword evidence="4" id="KW-0067">ATP-binding</keyword>
<evidence type="ECO:0000256" key="6">
    <source>
        <dbReference type="ARBA" id="ARBA00023136"/>
    </source>
</evidence>
<dbReference type="EMBL" id="JAPFQI010000003">
    <property type="protein sequence ID" value="MCW8085424.1"/>
    <property type="molecule type" value="Genomic_DNA"/>
</dbReference>
<dbReference type="InterPro" id="IPR027417">
    <property type="entry name" value="P-loop_NTPase"/>
</dbReference>
<dbReference type="NCBIfam" id="TIGR02857">
    <property type="entry name" value="CydD"/>
    <property type="match status" value="1"/>
</dbReference>
<evidence type="ECO:0000259" key="8">
    <source>
        <dbReference type="PROSITE" id="PS50893"/>
    </source>
</evidence>
<feature type="transmembrane region" description="Helical" evidence="7">
    <location>
        <begin position="123"/>
        <end position="144"/>
    </location>
</feature>
<dbReference type="InterPro" id="IPR017871">
    <property type="entry name" value="ABC_transporter-like_CS"/>
</dbReference>
<evidence type="ECO:0000256" key="7">
    <source>
        <dbReference type="SAM" id="Phobius"/>
    </source>
</evidence>
<feature type="domain" description="ABC transporter" evidence="8">
    <location>
        <begin position="322"/>
        <end position="536"/>
    </location>
</feature>
<accession>A0ABT3NTD7</accession>
<feature type="transmembrane region" description="Helical" evidence="7">
    <location>
        <begin position="263"/>
        <end position="283"/>
    </location>
</feature>
<evidence type="ECO:0000313" key="10">
    <source>
        <dbReference type="EMBL" id="MCW8085424.1"/>
    </source>
</evidence>
<evidence type="ECO:0000313" key="11">
    <source>
        <dbReference type="Proteomes" id="UP001526430"/>
    </source>
</evidence>
<dbReference type="InterPro" id="IPR003439">
    <property type="entry name" value="ABC_transporter-like_ATP-bd"/>
</dbReference>
<keyword evidence="6 7" id="KW-0472">Membrane</keyword>
<dbReference type="InterPro" id="IPR003593">
    <property type="entry name" value="AAA+_ATPase"/>
</dbReference>
<dbReference type="PANTHER" id="PTHR24221:SF261">
    <property type="entry name" value="GLUTATHIONE_L-CYSTEINE TRANSPORT SYSTEM ATP-BINDING_PERMEASE PROTEIN CYDD"/>
    <property type="match status" value="1"/>
</dbReference>
<name>A0ABT3NTD7_9PROT</name>
<sequence length="537" mass="56182">MLQARGRIAALALPVGLGLAATLCAVAATFLAARMLAAVLGLAPGAGWSDLLLAALLALLSAGLALAGEETQLRAGEAIRARLRGEGFARLLALGPADRRGVGEKAVLLVDRIEALDGFFARWLPAAALAVLAPALVLLAVASFDGRSALVLLLAGLLVPVSMALAGIGAARESRRQMEALGRLGGRFLDRLRGLATLVQFNRAEAEAQALGRAAEEFRTRTLRVLRVAFLSTAGMELLAAGSIVILAWRHGALLGAGHPDPVAGIFCILAVPAFFQPLRVFSQAYHEAMAARGAASDLQALLDRPHRPGLLLDTVPPRVALAFTDVTWRPDPERPPALDRLTFAVAPGETLLLVGPSGAGKSSVLRLLMGFGRPDSGRIAVNGQDALRLDPTELRRITAYMGQRAHLFAGTIRENIALARPDAAAAKVERAAEAARVLHFTRDLPEGLDTRVGEGGFGLSGGQAQRVALARAFLRDAPLVLLDEPTAHLDPANEAALLEGISRLVAGRTAIVATHSPILRGLSPRVLDLGALARVG</sequence>
<evidence type="ECO:0000256" key="1">
    <source>
        <dbReference type="ARBA" id="ARBA00004651"/>
    </source>
</evidence>
<dbReference type="InterPro" id="IPR036640">
    <property type="entry name" value="ABC1_TM_sf"/>
</dbReference>
<protein>
    <submittedName>
        <fullName evidence="10">Thiol reductant ABC exporter subunit CydD</fullName>
    </submittedName>
</protein>
<dbReference type="SUPFAM" id="SSF90123">
    <property type="entry name" value="ABC transporter transmembrane region"/>
    <property type="match status" value="1"/>
</dbReference>
<gene>
    <name evidence="10" type="primary">cydD</name>
    <name evidence="10" type="ORF">OF850_07285</name>
</gene>
<comment type="subcellular location">
    <subcellularLocation>
        <location evidence="1">Cell membrane</location>
        <topology evidence="1">Multi-pass membrane protein</topology>
    </subcellularLocation>
</comment>
<dbReference type="InterPro" id="IPR011527">
    <property type="entry name" value="ABC1_TM_dom"/>
</dbReference>
<dbReference type="SUPFAM" id="SSF52540">
    <property type="entry name" value="P-loop containing nucleoside triphosphate hydrolases"/>
    <property type="match status" value="1"/>
</dbReference>
<dbReference type="Gene3D" id="1.20.1560.10">
    <property type="entry name" value="ABC transporter type 1, transmembrane domain"/>
    <property type="match status" value="1"/>
</dbReference>
<dbReference type="InterPro" id="IPR039421">
    <property type="entry name" value="Type_1_exporter"/>
</dbReference>
<keyword evidence="11" id="KW-1185">Reference proteome</keyword>
<evidence type="ECO:0000256" key="3">
    <source>
        <dbReference type="ARBA" id="ARBA00022741"/>
    </source>
</evidence>
<proteinExistence type="predicted"/>
<keyword evidence="5 7" id="KW-1133">Transmembrane helix</keyword>
<dbReference type="Proteomes" id="UP001526430">
    <property type="component" value="Unassembled WGS sequence"/>
</dbReference>